<dbReference type="OMA" id="HIAMINI"/>
<feature type="active site" description="Phosphocysteine intermediate" evidence="1">
    <location>
        <position position="351"/>
    </location>
</feature>
<evidence type="ECO:0000313" key="3">
    <source>
        <dbReference type="EMBL" id="GAT96477.1"/>
    </source>
</evidence>
<dbReference type="VEuPathDB" id="AmoebaDB:KM1_008430"/>
<dbReference type="EMBL" id="BDEQ01000001">
    <property type="protein sequence ID" value="GAT96477.1"/>
    <property type="molecule type" value="Genomic_DNA"/>
</dbReference>
<organism evidence="3 4">
    <name type="scientific">Entamoeba histolytica</name>
    <dbReference type="NCBI Taxonomy" id="5759"/>
    <lineage>
        <taxon>Eukaryota</taxon>
        <taxon>Amoebozoa</taxon>
        <taxon>Evosea</taxon>
        <taxon>Archamoebae</taxon>
        <taxon>Mastigamoebida</taxon>
        <taxon>Entamoebidae</taxon>
        <taxon>Entamoeba</taxon>
    </lineage>
</organism>
<dbReference type="GO" id="GO:0046856">
    <property type="term" value="P:phosphatidylinositol dephosphorylation"/>
    <property type="evidence" value="ECO:0007669"/>
    <property type="project" value="TreeGrafter"/>
</dbReference>
<dbReference type="PANTHER" id="PTHR10807">
    <property type="entry name" value="MYOTUBULARIN-RELATED"/>
    <property type="match status" value="1"/>
</dbReference>
<dbReference type="AlphaFoldDB" id="A0A5K1UJG7"/>
<evidence type="ECO:0000256" key="1">
    <source>
        <dbReference type="PIRSR" id="PIRSR630564-1"/>
    </source>
</evidence>
<dbReference type="Proteomes" id="UP000078387">
    <property type="component" value="Unassembled WGS sequence"/>
</dbReference>
<dbReference type="GO" id="GO:0004438">
    <property type="term" value="F:phosphatidylinositol-3-phosphate phosphatase activity"/>
    <property type="evidence" value="ECO:0007669"/>
    <property type="project" value="TreeGrafter"/>
</dbReference>
<name>A0A5K1UJG7_ENTHI</name>
<proteinExistence type="predicted"/>
<sequence length="526" mass="61179">MMIKSAIPMISDKETPPSPLMPFSPTPPTTYDSVVLSPHRCTTTTNTPLAKSIIDFTTINNSYTQSRSPPTPTQQYDGRNTFIGENFKANAKNGYLIITYNYNEKEKRISMINIKDLTNVNGNWKIICKDFQVIPLGRGDGIYNWVFGGLRNWNLRGLLVYQESTSAYDISEYYMHLGCIEEWCVRTFNEGYEICDSYPRQMILPIKVSKEEIKLSASRRYYNRFPALVWYNNEYKNVLMRNSATIKGCYNDTQIPFAFTNKKNLVIMDFVDKITSCKMLLPTMKIREIPCFDRKTLMKYYHQFIEYINQPEVILKQIDNIKWMSTISLMLKQASLIYEYMKNGTSVSINCIDGTGICSILSSLCCILCDDYFRTIKGFIALIEKEWVLMGYPFAQYLGIDNDYFSNEPVEFILFIHCVEAIIRQNPTALEITEDLIIFILDELYKGKCNTFLFNSEKERRRECVDGKTLSLYDLIIQELKLSKFKNYNFDVTSSVSISENLLTIPLWTKYYLRYSFPKIAELNLC</sequence>
<dbReference type="Pfam" id="PF06602">
    <property type="entry name" value="Myotub-related"/>
    <property type="match status" value="1"/>
</dbReference>
<reference evidence="3 4" key="1">
    <citation type="submission" date="2016-05" db="EMBL/GenBank/DDBJ databases">
        <title>First whole genome sequencing of Entamoeba histolytica HM1:IMSS-clone-6.</title>
        <authorList>
            <person name="Mukherjee Avik.K."/>
            <person name="Izumyama S."/>
            <person name="Nakada-Tsukui K."/>
            <person name="Nozaki T."/>
        </authorList>
    </citation>
    <scope>NUCLEOTIDE SEQUENCE [LARGE SCALE GENOMIC DNA]</scope>
    <source>
        <strain evidence="3 4">HM1:IMSS clone 6</strain>
    </source>
</reference>
<dbReference type="PROSITE" id="PS51339">
    <property type="entry name" value="PPASE_MYOTUBULARIN"/>
    <property type="match status" value="1"/>
</dbReference>
<dbReference type="GO" id="GO:0005737">
    <property type="term" value="C:cytoplasm"/>
    <property type="evidence" value="ECO:0007669"/>
    <property type="project" value="TreeGrafter"/>
</dbReference>
<dbReference type="PANTHER" id="PTHR10807:SF128">
    <property type="entry name" value="PHOSPHATIDYLINOSITOL-3,5-BISPHOSPHATE 3-PHOSPHATASE"/>
    <property type="match status" value="1"/>
</dbReference>
<gene>
    <name evidence="3" type="ORF">CL6EHI_140980</name>
</gene>
<dbReference type="GO" id="GO:0016020">
    <property type="term" value="C:membrane"/>
    <property type="evidence" value="ECO:0007669"/>
    <property type="project" value="TreeGrafter"/>
</dbReference>
<feature type="domain" description="Myotubularin phosphatase" evidence="2">
    <location>
        <begin position="164"/>
        <end position="512"/>
    </location>
</feature>
<dbReference type="VEuPathDB" id="AmoebaDB:EHI8A_005920"/>
<dbReference type="InterPro" id="IPR029021">
    <property type="entry name" value="Prot-tyrosine_phosphatase-like"/>
</dbReference>
<dbReference type="VEuPathDB" id="AmoebaDB:EHI5A_009060"/>
<dbReference type="VEuPathDB" id="AmoebaDB:EHI_140980"/>
<dbReference type="InterPro" id="IPR010569">
    <property type="entry name" value="Myotubularin-like_Pase_dom"/>
</dbReference>
<dbReference type="VEuPathDB" id="AmoebaDB:EHI7A_002120"/>
<accession>A0A5K1UJG7</accession>
<protein>
    <submittedName>
        <fullName evidence="3">Myotubularin putative</fullName>
    </submittedName>
</protein>
<comment type="caution">
    <text evidence="3">The sequence shown here is derived from an EMBL/GenBank/DDBJ whole genome shotgun (WGS) entry which is preliminary data.</text>
</comment>
<evidence type="ECO:0000313" key="4">
    <source>
        <dbReference type="Proteomes" id="UP000078387"/>
    </source>
</evidence>
<dbReference type="SUPFAM" id="SSF52799">
    <property type="entry name" value="(Phosphotyrosine protein) phosphatases II"/>
    <property type="match status" value="1"/>
</dbReference>
<dbReference type="InterPro" id="IPR030564">
    <property type="entry name" value="Myotubularin"/>
</dbReference>
<evidence type="ECO:0000259" key="2">
    <source>
        <dbReference type="PROSITE" id="PS51339"/>
    </source>
</evidence>